<dbReference type="EMBL" id="BDDD01001041">
    <property type="protein sequence ID" value="GAV72814.1"/>
    <property type="molecule type" value="Genomic_DNA"/>
</dbReference>
<dbReference type="AlphaFoldDB" id="A0A1Q3BXS6"/>
<feature type="transmembrane region" description="Helical" evidence="1">
    <location>
        <begin position="115"/>
        <end position="140"/>
    </location>
</feature>
<accession>A0A1Q3BXS6</accession>
<dbReference type="InParanoid" id="A0A1Q3BXS6"/>
<organism evidence="2 3">
    <name type="scientific">Cephalotus follicularis</name>
    <name type="common">Albany pitcher plant</name>
    <dbReference type="NCBI Taxonomy" id="3775"/>
    <lineage>
        <taxon>Eukaryota</taxon>
        <taxon>Viridiplantae</taxon>
        <taxon>Streptophyta</taxon>
        <taxon>Embryophyta</taxon>
        <taxon>Tracheophyta</taxon>
        <taxon>Spermatophyta</taxon>
        <taxon>Magnoliopsida</taxon>
        <taxon>eudicotyledons</taxon>
        <taxon>Gunneridae</taxon>
        <taxon>Pentapetalae</taxon>
        <taxon>rosids</taxon>
        <taxon>fabids</taxon>
        <taxon>Oxalidales</taxon>
        <taxon>Cephalotaceae</taxon>
        <taxon>Cephalotus</taxon>
    </lineage>
</organism>
<evidence type="ECO:0000256" key="1">
    <source>
        <dbReference type="SAM" id="Phobius"/>
    </source>
</evidence>
<dbReference type="Proteomes" id="UP000187406">
    <property type="component" value="Unassembled WGS sequence"/>
</dbReference>
<reference evidence="3" key="1">
    <citation type="submission" date="2016-04" db="EMBL/GenBank/DDBJ databases">
        <title>Cephalotus genome sequencing.</title>
        <authorList>
            <person name="Fukushima K."/>
            <person name="Hasebe M."/>
            <person name="Fang X."/>
        </authorList>
    </citation>
    <scope>NUCLEOTIDE SEQUENCE [LARGE SCALE GENOMIC DNA]</scope>
    <source>
        <strain evidence="3">cv. St1</strain>
    </source>
</reference>
<keyword evidence="1" id="KW-0472">Membrane</keyword>
<comment type="caution">
    <text evidence="2">The sequence shown here is derived from an EMBL/GenBank/DDBJ whole genome shotgun (WGS) entry which is preliminary data.</text>
</comment>
<evidence type="ECO:0000313" key="3">
    <source>
        <dbReference type="Proteomes" id="UP000187406"/>
    </source>
</evidence>
<keyword evidence="1" id="KW-0812">Transmembrane</keyword>
<gene>
    <name evidence="2" type="ORF">CFOL_v3_16302</name>
</gene>
<keyword evidence="1" id="KW-1133">Transmembrane helix</keyword>
<proteinExistence type="predicted"/>
<name>A0A1Q3BXS6_CEPFO</name>
<sequence length="144" mass="15869">MAKNRVARPIINLKGRDFKKSSSAYFAVRMDKNINREVRDDKRASASEMINTSNAFLPKKIGTPSLLLPPGTVKAAAKTTVEMRVATTMQEFEVSFIHLSPFLARSSCSSVNSSLAVFLSSFLLLINSGLIHFSTSYIFAHCCC</sequence>
<evidence type="ECO:0000313" key="2">
    <source>
        <dbReference type="EMBL" id="GAV72814.1"/>
    </source>
</evidence>
<dbReference type="OrthoDB" id="1747900at2759"/>
<protein>
    <submittedName>
        <fullName evidence="2">Uncharacterized protein</fullName>
    </submittedName>
</protein>
<keyword evidence="3" id="KW-1185">Reference proteome</keyword>